<protein>
    <recommendedName>
        <fullName evidence="2">PKD domain-containing protein</fullName>
    </recommendedName>
</protein>
<reference evidence="1" key="1">
    <citation type="journal article" date="2014" name="Front. Microbiol.">
        <title>High frequency of phylogenetically diverse reductive dehalogenase-homologous genes in deep subseafloor sedimentary metagenomes.</title>
        <authorList>
            <person name="Kawai M."/>
            <person name="Futagami T."/>
            <person name="Toyoda A."/>
            <person name="Takaki Y."/>
            <person name="Nishi S."/>
            <person name="Hori S."/>
            <person name="Arai W."/>
            <person name="Tsubouchi T."/>
            <person name="Morono Y."/>
            <person name="Uchiyama I."/>
            <person name="Ito T."/>
            <person name="Fujiyama A."/>
            <person name="Inagaki F."/>
            <person name="Takami H."/>
        </authorList>
    </citation>
    <scope>NUCLEOTIDE SEQUENCE</scope>
    <source>
        <strain evidence="1">Expedition CK06-06</strain>
    </source>
</reference>
<proteinExistence type="predicted"/>
<accession>X0U077</accession>
<dbReference type="EMBL" id="BARS01012338">
    <property type="protein sequence ID" value="GAF98899.1"/>
    <property type="molecule type" value="Genomic_DNA"/>
</dbReference>
<name>X0U077_9ZZZZ</name>
<feature type="non-terminal residue" evidence="1">
    <location>
        <position position="1"/>
    </location>
</feature>
<comment type="caution">
    <text evidence="1">The sequence shown here is derived from an EMBL/GenBank/DDBJ whole genome shotgun (WGS) entry which is preliminary data.</text>
</comment>
<organism evidence="1">
    <name type="scientific">marine sediment metagenome</name>
    <dbReference type="NCBI Taxonomy" id="412755"/>
    <lineage>
        <taxon>unclassified sequences</taxon>
        <taxon>metagenomes</taxon>
        <taxon>ecological metagenomes</taxon>
    </lineage>
</organism>
<dbReference type="AlphaFoldDB" id="X0U077"/>
<sequence length="110" mass="13255">PELNIEIYQNDNSVIIEIIHYNNPYLNLVSKKIRDKITSFSDWIDYWAIDYDFNNHIFNNMWVSFRTPKKRELTLTSKPYLYDKPGKYNLSIKLIDIFGIETQKSYKIII</sequence>
<evidence type="ECO:0000313" key="1">
    <source>
        <dbReference type="EMBL" id="GAF98899.1"/>
    </source>
</evidence>
<gene>
    <name evidence="1" type="ORF">S01H1_22027</name>
</gene>
<evidence type="ECO:0008006" key="2">
    <source>
        <dbReference type="Google" id="ProtNLM"/>
    </source>
</evidence>